<dbReference type="GO" id="GO:0003924">
    <property type="term" value="F:GTPase activity"/>
    <property type="evidence" value="ECO:0007669"/>
    <property type="project" value="InterPro"/>
</dbReference>
<dbReference type="InterPro" id="IPR027417">
    <property type="entry name" value="P-loop_NTPase"/>
</dbReference>
<dbReference type="InterPro" id="IPR023115">
    <property type="entry name" value="TIF_IF2_dom3"/>
</dbReference>
<dbReference type="Gene3D" id="3.40.50.300">
    <property type="entry name" value="P-loop containing nucleotide triphosphate hydrolases"/>
    <property type="match status" value="1"/>
</dbReference>
<dbReference type="InterPro" id="IPR009061">
    <property type="entry name" value="DNA-bd_dom_put_sf"/>
</dbReference>
<dbReference type="PANTHER" id="PTHR43381:SF5">
    <property type="entry name" value="TR-TYPE G DOMAIN-CONTAINING PROTEIN"/>
    <property type="match status" value="1"/>
</dbReference>
<dbReference type="NCBIfam" id="TIGR00231">
    <property type="entry name" value="small_GTP"/>
    <property type="match status" value="1"/>
</dbReference>
<evidence type="ECO:0000313" key="10">
    <source>
        <dbReference type="EMBL" id="VFR40697.1"/>
    </source>
</evidence>
<dbReference type="FunFam" id="2.40.30.10:FF:000008">
    <property type="entry name" value="Translation initiation factor IF-2"/>
    <property type="match status" value="1"/>
</dbReference>
<dbReference type="Pfam" id="PF08364">
    <property type="entry name" value="IF2_assoc"/>
    <property type="match status" value="1"/>
</dbReference>
<keyword evidence="5" id="KW-0648">Protein biosynthesis</keyword>
<dbReference type="FunFam" id="3.40.50.10050:FF:000001">
    <property type="entry name" value="Translation initiation factor IF-2"/>
    <property type="match status" value="1"/>
</dbReference>
<evidence type="ECO:0000256" key="6">
    <source>
        <dbReference type="ARBA" id="ARBA00023134"/>
    </source>
</evidence>
<dbReference type="InterPro" id="IPR053905">
    <property type="entry name" value="EF-G-like_DII"/>
</dbReference>
<dbReference type="EMBL" id="CAADIG010000011">
    <property type="protein sequence ID" value="VFR40697.1"/>
    <property type="molecule type" value="Genomic_DNA"/>
</dbReference>
<dbReference type="GO" id="GO:0005525">
    <property type="term" value="F:GTP binding"/>
    <property type="evidence" value="ECO:0007669"/>
    <property type="project" value="UniProtKB-KW"/>
</dbReference>
<feature type="region of interest" description="Disordered" evidence="7">
    <location>
        <begin position="55"/>
        <end position="82"/>
    </location>
</feature>
<dbReference type="Pfam" id="PF22042">
    <property type="entry name" value="EF-G_D2"/>
    <property type="match status" value="1"/>
</dbReference>
<dbReference type="InterPro" id="IPR000178">
    <property type="entry name" value="TF_IF2_bacterial-like"/>
</dbReference>
<dbReference type="GO" id="GO:0003743">
    <property type="term" value="F:translation initiation factor activity"/>
    <property type="evidence" value="ECO:0007669"/>
    <property type="project" value="UniProtKB-KW"/>
</dbReference>
<dbReference type="PROSITE" id="PS01176">
    <property type="entry name" value="IF2"/>
    <property type="match status" value="1"/>
</dbReference>
<name>A0A484UFS8_9ZZZZ</name>
<dbReference type="FunFam" id="2.40.30.10:FF:000007">
    <property type="entry name" value="Translation initiation factor IF-2"/>
    <property type="match status" value="1"/>
</dbReference>
<dbReference type="InterPro" id="IPR013575">
    <property type="entry name" value="IF2_assoc_dom_bac"/>
</dbReference>
<dbReference type="AlphaFoldDB" id="A0A484UFS8"/>
<dbReference type="Pfam" id="PF00009">
    <property type="entry name" value="GTP_EFTU"/>
    <property type="match status" value="1"/>
</dbReference>
<dbReference type="SUPFAM" id="SSF52156">
    <property type="entry name" value="Initiation factor IF2/eIF5b, domain 3"/>
    <property type="match status" value="1"/>
</dbReference>
<evidence type="ECO:0000256" key="4">
    <source>
        <dbReference type="ARBA" id="ARBA00022741"/>
    </source>
</evidence>
<feature type="compositionally biased region" description="Low complexity" evidence="7">
    <location>
        <begin position="155"/>
        <end position="180"/>
    </location>
</feature>
<dbReference type="EMBL" id="CAADHY010000024">
    <property type="protein sequence ID" value="VFR29049.1"/>
    <property type="molecule type" value="Genomic_DNA"/>
</dbReference>
<dbReference type="Pfam" id="PF04760">
    <property type="entry name" value="IF2_N"/>
    <property type="match status" value="2"/>
</dbReference>
<dbReference type="PANTHER" id="PTHR43381">
    <property type="entry name" value="TRANSLATION INITIATION FACTOR IF-2-RELATED"/>
    <property type="match status" value="1"/>
</dbReference>
<dbReference type="InterPro" id="IPR005225">
    <property type="entry name" value="Small_GTP-bd"/>
</dbReference>
<sequence>MSSNTVAQFATELKMPANVLLDQLRSAGVDLKSVDDSVTDSDKAKLLESLRRAHGASDGKKITLTRRQTSEIRQADGSGRSRTIQVEVRKKRVFVKRDTPEGVDAPVRPEDADRSDVVDAADAAVVETTQLAVPEQDIKETVQAVEAAPAQAGTVEPPAAAEPVAAAEPDVVKEVAPAPAAKEEAPAVEAKVETPTPQPEPEPVAKAEPEAVAKPAEAEPAAAPVQAEPDVKTPSAAEAKAPVPAAPVAPAAPVSSAPSRAARRAEPPPVAASVANATTADRDRARRQAEAEAAALREMLNRPRKVLRAPEPEAPAAGALSGTLHKPAAAKGAAAKPAAKPAAGAPGKKVIKTAEVSSTWSDDASRKKPADSKGPAAPASRDGWRAGKGGGKGGKGGGRHGRQQSQQASQQAPAEFIQREVHVPETITVADLAHKMSVKAAEVIKHLMKLGQMVTINQVLDQETAMILVEELGHKAIAAKLDDPEAFLDETPQAEGELQSRAPVVTVMGHVDHGKTSLLDYIRRAKVAAGEAGGITQHIGAYHVETERGMVTFLDTPGHEAFTAMRARGAKATDIVILVVAADDGVMPQTREAIHHAKAAGVPLVVAINKIDKPDANPDRVKQELVAEEVVPEEYGGDVPFVPVSAKAGTGIDDLLENVLLQAEILELKAPVEAPAKGLVIEARLDKGRGPVATILVQSGTLNRGDVVLAGASYGRVRAMLDENGKPVASAGPSIPVEIQGLTEVPAAGDELMALADERKAREIALFRQGKFRDVKLARQQAAKLESMFDNLGEGMQTLSLIVKTDVQGSQEALVTALTKLSTEEVRVQVVHAAVGGVSESDVNLAIASGAVVIGFNVRADQSAKKLAESNDVDLRYYNIIYDAVDEVKAAMSGMLAPEKREEVIGMVEIREVYSISRIGNIAGCMVLDGIVRRDSQVRLLRNNVVQWSGWLDSLRRFKDDVKEVRSGFDCGLTLRNNNDIQVGDQLEIFEIKEIARSL</sequence>
<evidence type="ECO:0000256" key="3">
    <source>
        <dbReference type="ARBA" id="ARBA00022540"/>
    </source>
</evidence>
<evidence type="ECO:0000256" key="7">
    <source>
        <dbReference type="SAM" id="MobiDB-lite"/>
    </source>
</evidence>
<feature type="region of interest" description="Disordered" evidence="7">
    <location>
        <begin position="146"/>
        <end position="414"/>
    </location>
</feature>
<dbReference type="CDD" id="cd01887">
    <property type="entry name" value="IF2_eIF5B"/>
    <property type="match status" value="1"/>
</dbReference>
<dbReference type="SUPFAM" id="SSF52540">
    <property type="entry name" value="P-loop containing nucleoside triphosphate hydrolases"/>
    <property type="match status" value="1"/>
</dbReference>
<protein>
    <submittedName>
        <fullName evidence="12">Translation initiation factor 2</fullName>
    </submittedName>
</protein>
<feature type="compositionally biased region" description="Low complexity" evidence="7">
    <location>
        <begin position="326"/>
        <end position="348"/>
    </location>
</feature>
<gene>
    <name evidence="9" type="ORF">AMP9_1474</name>
    <name evidence="10" type="ORF">ANT2_1495</name>
    <name evidence="11" type="ORF">ANT3_1495</name>
    <name evidence="12" type="ORF">RAN3_1452</name>
</gene>
<evidence type="ECO:0000259" key="8">
    <source>
        <dbReference type="PROSITE" id="PS51722"/>
    </source>
</evidence>
<keyword evidence="3 12" id="KW-0396">Initiation factor</keyword>
<evidence type="ECO:0000313" key="12">
    <source>
        <dbReference type="EMBL" id="VFR85374.1"/>
    </source>
</evidence>
<feature type="domain" description="Tr-type G" evidence="8">
    <location>
        <begin position="500"/>
        <end position="667"/>
    </location>
</feature>
<dbReference type="SUPFAM" id="SSF46955">
    <property type="entry name" value="Putative DNA-binding domain"/>
    <property type="match status" value="1"/>
</dbReference>
<dbReference type="Gene3D" id="3.30.56.50">
    <property type="entry name" value="Putative DNA-binding domain, N-terminal subdomain of bacterial translation initiation factor IF2"/>
    <property type="match status" value="1"/>
</dbReference>
<dbReference type="InterPro" id="IPR006847">
    <property type="entry name" value="IF2_N"/>
</dbReference>
<dbReference type="InterPro" id="IPR036925">
    <property type="entry name" value="TIF_IF2_dom3_sf"/>
</dbReference>
<dbReference type="CDD" id="cd03702">
    <property type="entry name" value="IF2_mtIF2_II"/>
    <property type="match status" value="1"/>
</dbReference>
<organism evidence="12">
    <name type="scientific">plant metagenome</name>
    <dbReference type="NCBI Taxonomy" id="1297885"/>
    <lineage>
        <taxon>unclassified sequences</taxon>
        <taxon>metagenomes</taxon>
        <taxon>organismal metagenomes</taxon>
    </lineage>
</organism>
<dbReference type="HAMAP" id="MF_00100_B">
    <property type="entry name" value="IF_2_B"/>
    <property type="match status" value="1"/>
</dbReference>
<feature type="compositionally biased region" description="Gly residues" evidence="7">
    <location>
        <begin position="386"/>
        <end position="396"/>
    </location>
</feature>
<dbReference type="InterPro" id="IPR015760">
    <property type="entry name" value="TIF_IF2"/>
</dbReference>
<dbReference type="GO" id="GO:0005829">
    <property type="term" value="C:cytosol"/>
    <property type="evidence" value="ECO:0007669"/>
    <property type="project" value="TreeGrafter"/>
</dbReference>
<dbReference type="InterPro" id="IPR009000">
    <property type="entry name" value="Transl_B-barrel_sf"/>
</dbReference>
<dbReference type="Gene3D" id="3.40.50.10050">
    <property type="entry name" value="Translation initiation factor IF- 2, domain 3"/>
    <property type="match status" value="1"/>
</dbReference>
<evidence type="ECO:0000313" key="9">
    <source>
        <dbReference type="EMBL" id="VFR29049.1"/>
    </source>
</evidence>
<reference evidence="12" key="1">
    <citation type="submission" date="2019-03" db="EMBL/GenBank/DDBJ databases">
        <authorList>
            <person name="Danneels B."/>
        </authorList>
    </citation>
    <scope>NUCLEOTIDE SEQUENCE</scope>
</reference>
<dbReference type="CDD" id="cd03692">
    <property type="entry name" value="mtIF2_IVc"/>
    <property type="match status" value="1"/>
</dbReference>
<feature type="compositionally biased region" description="Basic and acidic residues" evidence="7">
    <location>
        <begin position="280"/>
        <end position="290"/>
    </location>
</feature>
<dbReference type="PROSITE" id="PS51722">
    <property type="entry name" value="G_TR_2"/>
    <property type="match status" value="1"/>
</dbReference>
<dbReference type="Pfam" id="PF11987">
    <property type="entry name" value="IF-2"/>
    <property type="match status" value="1"/>
</dbReference>
<dbReference type="InterPro" id="IPR000795">
    <property type="entry name" value="T_Tr_GTP-bd_dom"/>
</dbReference>
<dbReference type="EMBL" id="CAADID010000016">
    <property type="protein sequence ID" value="VFR65909.1"/>
    <property type="molecule type" value="Genomic_DNA"/>
</dbReference>
<keyword evidence="2" id="KW-0963">Cytoplasm</keyword>
<evidence type="ECO:0000256" key="2">
    <source>
        <dbReference type="ARBA" id="ARBA00022490"/>
    </source>
</evidence>
<dbReference type="InterPro" id="IPR044145">
    <property type="entry name" value="IF2_II"/>
</dbReference>
<dbReference type="SUPFAM" id="SSF50447">
    <property type="entry name" value="Translation proteins"/>
    <property type="match status" value="2"/>
</dbReference>
<keyword evidence="4" id="KW-0547">Nucleotide-binding</keyword>
<evidence type="ECO:0000256" key="1">
    <source>
        <dbReference type="ARBA" id="ARBA00007733"/>
    </source>
</evidence>
<feature type="compositionally biased region" description="Low complexity" evidence="7">
    <location>
        <begin position="212"/>
        <end position="260"/>
    </location>
</feature>
<evidence type="ECO:0000256" key="5">
    <source>
        <dbReference type="ARBA" id="ARBA00022917"/>
    </source>
</evidence>
<dbReference type="NCBIfam" id="TIGR00487">
    <property type="entry name" value="IF-2"/>
    <property type="match status" value="1"/>
</dbReference>
<accession>A0A484UFS8</accession>
<dbReference type="Gene3D" id="2.40.30.10">
    <property type="entry name" value="Translation factors"/>
    <property type="match status" value="2"/>
</dbReference>
<comment type="similarity">
    <text evidence="1">Belongs to the TRAFAC class translation factor GTPase superfamily. Classic translation factor GTPase family. IF-2 subfamily.</text>
</comment>
<dbReference type="FunFam" id="3.40.50.300:FF:000019">
    <property type="entry name" value="Translation initiation factor IF-2"/>
    <property type="match status" value="1"/>
</dbReference>
<keyword evidence="6" id="KW-0342">GTP-binding</keyword>
<dbReference type="EMBL" id="CAADIO010000011">
    <property type="protein sequence ID" value="VFR85374.1"/>
    <property type="molecule type" value="Genomic_DNA"/>
</dbReference>
<feature type="compositionally biased region" description="Low complexity" evidence="7">
    <location>
        <begin position="403"/>
        <end position="412"/>
    </location>
</feature>
<evidence type="ECO:0000313" key="11">
    <source>
        <dbReference type="EMBL" id="VFR65909.1"/>
    </source>
</evidence>
<proteinExistence type="inferred from homology"/>